<dbReference type="Proteomes" id="UP000601108">
    <property type="component" value="Unassembled WGS sequence"/>
</dbReference>
<organism evidence="1 2">
    <name type="scientific">Aquimarina muelleri</name>
    <dbReference type="NCBI Taxonomy" id="279356"/>
    <lineage>
        <taxon>Bacteria</taxon>
        <taxon>Pseudomonadati</taxon>
        <taxon>Bacteroidota</taxon>
        <taxon>Flavobacteriia</taxon>
        <taxon>Flavobacteriales</taxon>
        <taxon>Flavobacteriaceae</taxon>
        <taxon>Aquimarina</taxon>
    </lineage>
</organism>
<sequence>MELVILQYENIFFNKNVSKVIKKYKKKELIQKRISHDIKVRKPKTTYNTFLLKNLQTNSNYIRDNIVDFMDIWSLLKKENFIDKNTSFENFKDIFKNQKIEPKDRIKWIGTNKELQWFVKYLVYKSEKTVNLDKDIWLVTRNCFIKNDGKGFTESQLRNASGDRLNRKKSVEHILSKI</sequence>
<dbReference type="EMBL" id="BMWS01000042">
    <property type="protein sequence ID" value="GGX33801.1"/>
    <property type="molecule type" value="Genomic_DNA"/>
</dbReference>
<evidence type="ECO:0000313" key="1">
    <source>
        <dbReference type="EMBL" id="GGX33801.1"/>
    </source>
</evidence>
<accession>A0A918N5V7</accession>
<keyword evidence="2" id="KW-1185">Reference proteome</keyword>
<reference evidence="1 2" key="1">
    <citation type="journal article" date="2014" name="Int. J. Syst. Evol. Microbiol.">
        <title>Complete genome sequence of Corynebacterium casei LMG S-19264T (=DSM 44701T), isolated from a smear-ripened cheese.</title>
        <authorList>
            <consortium name="US DOE Joint Genome Institute (JGI-PGF)"/>
            <person name="Walter F."/>
            <person name="Albersmeier A."/>
            <person name="Kalinowski J."/>
            <person name="Ruckert C."/>
        </authorList>
    </citation>
    <scope>NUCLEOTIDE SEQUENCE [LARGE SCALE GENOMIC DNA]</scope>
    <source>
        <strain evidence="1 2">KCTC 12285</strain>
    </source>
</reference>
<gene>
    <name evidence="1" type="ORF">GCM10007384_38090</name>
</gene>
<proteinExistence type="predicted"/>
<name>A0A918N5V7_9FLAO</name>
<comment type="caution">
    <text evidence="1">The sequence shown here is derived from an EMBL/GenBank/DDBJ whole genome shotgun (WGS) entry which is preliminary data.</text>
</comment>
<dbReference type="AlphaFoldDB" id="A0A918N5V7"/>
<evidence type="ECO:0000313" key="2">
    <source>
        <dbReference type="Proteomes" id="UP000601108"/>
    </source>
</evidence>
<protein>
    <submittedName>
        <fullName evidence="1">Uncharacterized protein</fullName>
    </submittedName>
</protein>